<dbReference type="AlphaFoldDB" id="A0A7S6U2A4"/>
<dbReference type="Pfam" id="PF03160">
    <property type="entry name" value="Calx-beta"/>
    <property type="match status" value="1"/>
</dbReference>
<dbReference type="GO" id="GO:0016020">
    <property type="term" value="C:membrane"/>
    <property type="evidence" value="ECO:0007669"/>
    <property type="project" value="InterPro"/>
</dbReference>
<evidence type="ECO:0000313" key="5">
    <source>
        <dbReference type="EMBL" id="QOV22630.1"/>
    </source>
</evidence>
<protein>
    <recommendedName>
        <fullName evidence="4">Calx-beta domain-containing protein</fullName>
    </recommendedName>
</protein>
<dbReference type="RefSeq" id="WP_225880402.1">
    <property type="nucleotide sequence ID" value="NZ_CP063311.1"/>
</dbReference>
<gene>
    <name evidence="5" type="ORF">IM676_18585</name>
</gene>
<evidence type="ECO:0000256" key="3">
    <source>
        <dbReference type="ARBA" id="ARBA00022837"/>
    </source>
</evidence>
<dbReference type="InterPro" id="IPR038081">
    <property type="entry name" value="CalX-like_sf"/>
</dbReference>
<keyword evidence="2" id="KW-0677">Repeat</keyword>
<reference evidence="6" key="1">
    <citation type="submission" date="2020-10" db="EMBL/GenBank/DDBJ databases">
        <title>Genome-based taxonomic classification of the species Anabaenopsis elenkinii.</title>
        <authorList>
            <person name="Delbaje E."/>
            <person name="Andreote A.P.D."/>
            <person name="Pellegrinetti T.A."/>
            <person name="Cruz R.B."/>
            <person name="Branco L.H.Z."/>
            <person name="Fiore M.F."/>
        </authorList>
    </citation>
    <scope>NUCLEOTIDE SEQUENCE [LARGE SCALE GENOMIC DNA]</scope>
    <source>
        <strain evidence="6">CCIBt3563</strain>
    </source>
</reference>
<dbReference type="GO" id="GO:0004930">
    <property type="term" value="F:G protein-coupled receptor activity"/>
    <property type="evidence" value="ECO:0007669"/>
    <property type="project" value="InterPro"/>
</dbReference>
<dbReference type="Gene3D" id="2.120.10.80">
    <property type="entry name" value="Kelch-type beta propeller"/>
    <property type="match status" value="1"/>
</dbReference>
<dbReference type="InterPro" id="IPR003644">
    <property type="entry name" value="Calx_beta"/>
</dbReference>
<dbReference type="Gene3D" id="2.60.40.2030">
    <property type="match status" value="1"/>
</dbReference>
<dbReference type="SMART" id="SM00237">
    <property type="entry name" value="Calx_beta"/>
    <property type="match status" value="1"/>
</dbReference>
<evidence type="ECO:0000256" key="1">
    <source>
        <dbReference type="ARBA" id="ARBA00022729"/>
    </source>
</evidence>
<keyword evidence="3" id="KW-0106">Calcium</keyword>
<dbReference type="InterPro" id="IPR011048">
    <property type="entry name" value="Haem_d1_sf"/>
</dbReference>
<dbReference type="KEGG" id="aee:IM676_18585"/>
<keyword evidence="1" id="KW-0732">Signal</keyword>
<dbReference type="EMBL" id="CP063311">
    <property type="protein sequence ID" value="QOV22630.1"/>
    <property type="molecule type" value="Genomic_DNA"/>
</dbReference>
<dbReference type="PANTHER" id="PTHR46682:SF1">
    <property type="entry name" value="ADHESION G-PROTEIN COUPLED RECEPTOR V1"/>
    <property type="match status" value="1"/>
</dbReference>
<name>A0A7S6U2A4_9CYAN</name>
<keyword evidence="6" id="KW-1185">Reference proteome</keyword>
<sequence>MTNNNFIDSTVITGQIASVTGTNLGFTGEPGEPSQSGTINSAWWRWTAPTASPVTINTVGSNFNTYLSVFTGDAVNNLTLVAFDENLDSASQVTFFPTAGTTYHIAVDGFLGTTGNIQLNLAQILSLSYYDTPGFATAVQVVGDYAYVADGLSGLQIINITNPSSPTLTGSYDTPDFALGVQVVGNYAYVADGFSGLQILNITNPSSPTLIGSFDTPGLAIGVQVVGNYAYVADGSSGLQIINITNPSSPTLIGSFDTPDSAEGVQVVGNYAYVADGFSGLQILNITNPSSPTLIGSFDTPDFATAVQVVGNYAYVADGFSGLQILNITNPSSPTLTGSYNTPGFAYGVQVVGNYAYVADDESGLQIINITNPSNPTRRENYQTPNFALGVKVVGDYAYVADGSSGLQIFDVSEFQTSTNLAIAPTNATRLEGDEGLTPFTFTVTRTGDTTGITSARWAVTGTGDNPANAADFGGLLPFGRVDFASGETTKVITVNVTGDTVVEPDETFTLTLSDSSGATITTATATGTILNDDLGDRQQITSLNNLTATPGGNVSIPLFYNTTTGDNTLTGISLRLHYNSNELSFQNADNLFNNNLFVPLSEPILDTVDFDNDPNTDKFIQFGYADFAGNWPNQPLPLKLGDFKFTSTRNFEGTQLNVTSDNLAPGYSLETDPILVSKQAWNLDIDGDGRVNALSDGIMIVRYLFGPNAFPGEKLIEGAISPNATRNLAEIQAYLQKGVDDKHLDIDGDGRVNALSDGIMIVRHLFGSNAFPGEKLIEGAIAPDATRDLTQIQAHLTQFGTLI</sequence>
<dbReference type="InterPro" id="IPR015915">
    <property type="entry name" value="Kelch-typ_b-propeller"/>
</dbReference>
<organism evidence="5 6">
    <name type="scientific">Anabaenopsis elenkinii CCIBt3563</name>
    <dbReference type="NCBI Taxonomy" id="2779889"/>
    <lineage>
        <taxon>Bacteria</taxon>
        <taxon>Bacillati</taxon>
        <taxon>Cyanobacteriota</taxon>
        <taxon>Cyanophyceae</taxon>
        <taxon>Nostocales</taxon>
        <taxon>Nodulariaceae</taxon>
        <taxon>Anabaenopsis</taxon>
    </lineage>
</organism>
<dbReference type="InterPro" id="IPR013211">
    <property type="entry name" value="LVIVD"/>
</dbReference>
<dbReference type="SUPFAM" id="SSF51004">
    <property type="entry name" value="C-terminal (heme d1) domain of cytochrome cd1-nitrite reductase"/>
    <property type="match status" value="1"/>
</dbReference>
<dbReference type="PANTHER" id="PTHR46682">
    <property type="entry name" value="ADHESION G-PROTEIN COUPLED RECEPTOR V1"/>
    <property type="match status" value="1"/>
</dbReference>
<dbReference type="SUPFAM" id="SSF141072">
    <property type="entry name" value="CalX-like"/>
    <property type="match status" value="1"/>
</dbReference>
<dbReference type="Gene3D" id="2.60.40.680">
    <property type="match status" value="1"/>
</dbReference>
<feature type="domain" description="Calx-beta" evidence="4">
    <location>
        <begin position="408"/>
        <end position="514"/>
    </location>
</feature>
<dbReference type="InterPro" id="IPR026919">
    <property type="entry name" value="ADGRV1"/>
</dbReference>
<evidence type="ECO:0000259" key="4">
    <source>
        <dbReference type="SMART" id="SM00237"/>
    </source>
</evidence>
<proteinExistence type="predicted"/>
<evidence type="ECO:0000313" key="6">
    <source>
        <dbReference type="Proteomes" id="UP000593846"/>
    </source>
</evidence>
<evidence type="ECO:0000256" key="2">
    <source>
        <dbReference type="ARBA" id="ARBA00022737"/>
    </source>
</evidence>
<dbReference type="Pfam" id="PF08309">
    <property type="entry name" value="LVIVD"/>
    <property type="match status" value="7"/>
</dbReference>
<accession>A0A7S6U2A4</accession>
<dbReference type="Proteomes" id="UP000593846">
    <property type="component" value="Chromosome"/>
</dbReference>